<dbReference type="AlphaFoldDB" id="A0A7T6Z5C0"/>
<dbReference type="Pfam" id="PF04014">
    <property type="entry name" value="MazE_antitoxin"/>
    <property type="match status" value="1"/>
</dbReference>
<dbReference type="Gene3D" id="2.10.260.10">
    <property type="match status" value="1"/>
</dbReference>
<dbReference type="InterPro" id="IPR007159">
    <property type="entry name" value="SpoVT-AbrB_dom"/>
</dbReference>
<feature type="domain" description="SpoVT-AbrB" evidence="1">
    <location>
        <begin position="13"/>
        <end position="36"/>
    </location>
</feature>
<keyword evidence="2" id="KW-0238">DNA-binding</keyword>
<reference evidence="2 3" key="1">
    <citation type="submission" date="2020-06" db="EMBL/GenBank/DDBJ databases">
        <title>Genomic analysis of Salicibibacter sp. NKC5-3.</title>
        <authorList>
            <person name="Oh Y.J."/>
        </authorList>
    </citation>
    <scope>NUCLEOTIDE SEQUENCE [LARGE SCALE GENOMIC DNA]</scope>
    <source>
        <strain evidence="2 3">NKC5-3</strain>
    </source>
</reference>
<protein>
    <submittedName>
        <fullName evidence="2">AbrB/MazE/SpoVT family DNA-binding domain-containing protein</fullName>
    </submittedName>
</protein>
<organism evidence="2 3">
    <name type="scientific">Salicibibacter cibarius</name>
    <dbReference type="NCBI Taxonomy" id="2743000"/>
    <lineage>
        <taxon>Bacteria</taxon>
        <taxon>Bacillati</taxon>
        <taxon>Bacillota</taxon>
        <taxon>Bacilli</taxon>
        <taxon>Bacillales</taxon>
        <taxon>Bacillaceae</taxon>
        <taxon>Salicibibacter</taxon>
    </lineage>
</organism>
<dbReference type="GO" id="GO:0003677">
    <property type="term" value="F:DNA binding"/>
    <property type="evidence" value="ECO:0007669"/>
    <property type="project" value="UniProtKB-KW"/>
</dbReference>
<dbReference type="RefSeq" id="WP_200124216.1">
    <property type="nucleotide sequence ID" value="NZ_CP054705.1"/>
</dbReference>
<proteinExistence type="predicted"/>
<name>A0A7T6Z5C0_9BACI</name>
<evidence type="ECO:0000313" key="3">
    <source>
        <dbReference type="Proteomes" id="UP000595823"/>
    </source>
</evidence>
<dbReference type="Proteomes" id="UP000595823">
    <property type="component" value="Chromosome"/>
</dbReference>
<sequence>MSEEKHLHMERKILKWGNSYAIRIPKEFLEKLGINPDIELTPFNTYLKTAMQNHFKKKS</sequence>
<dbReference type="EMBL" id="CP054705">
    <property type="protein sequence ID" value="QQK77091.1"/>
    <property type="molecule type" value="Genomic_DNA"/>
</dbReference>
<keyword evidence="3" id="KW-1185">Reference proteome</keyword>
<evidence type="ECO:0000313" key="2">
    <source>
        <dbReference type="EMBL" id="QQK77091.1"/>
    </source>
</evidence>
<dbReference type="KEGG" id="scia:HUG15_16920"/>
<evidence type="ECO:0000259" key="1">
    <source>
        <dbReference type="Pfam" id="PF04014"/>
    </source>
</evidence>
<accession>A0A7T6Z5C0</accession>
<dbReference type="SUPFAM" id="SSF89447">
    <property type="entry name" value="AbrB/MazE/MraZ-like"/>
    <property type="match status" value="1"/>
</dbReference>
<dbReference type="InterPro" id="IPR037914">
    <property type="entry name" value="SpoVT-AbrB_sf"/>
</dbReference>
<gene>
    <name evidence="2" type="ORF">HUG15_16920</name>
</gene>